<dbReference type="AlphaFoldDB" id="A0A2M6W0E7"/>
<organism evidence="4 5">
    <name type="scientific">Candidatus Magasanikbacteria bacterium CG10_big_fil_rev_8_21_14_0_10_43_6</name>
    <dbReference type="NCBI Taxonomy" id="1974650"/>
    <lineage>
        <taxon>Bacteria</taxon>
        <taxon>Candidatus Magasanikiibacteriota</taxon>
    </lineage>
</organism>
<comment type="caution">
    <text evidence="4">The sequence shown here is derived from an EMBL/GenBank/DDBJ whole genome shotgun (WGS) entry which is preliminary data.</text>
</comment>
<dbReference type="Gene3D" id="3.90.550.10">
    <property type="entry name" value="Spore Coat Polysaccharide Biosynthesis Protein SpsA, Chain A"/>
    <property type="match status" value="1"/>
</dbReference>
<dbReference type="EMBL" id="PFBZ01000180">
    <property type="protein sequence ID" value="PIT86266.1"/>
    <property type="molecule type" value="Genomic_DNA"/>
</dbReference>
<evidence type="ECO:0000256" key="1">
    <source>
        <dbReference type="ARBA" id="ARBA00022679"/>
    </source>
</evidence>
<dbReference type="Pfam" id="PF12804">
    <property type="entry name" value="NTP_transf_3"/>
    <property type="match status" value="1"/>
</dbReference>
<dbReference type="SUPFAM" id="SSF53448">
    <property type="entry name" value="Nucleotide-diphospho-sugar transferases"/>
    <property type="match status" value="1"/>
</dbReference>
<evidence type="ECO:0000313" key="4">
    <source>
        <dbReference type="EMBL" id="PIT86266.1"/>
    </source>
</evidence>
<dbReference type="PANTHER" id="PTHR43584">
    <property type="entry name" value="NUCLEOTIDYL TRANSFERASE"/>
    <property type="match status" value="1"/>
</dbReference>
<protein>
    <recommendedName>
        <fullName evidence="3">MobA-like NTP transferase domain-containing protein</fullName>
    </recommendedName>
</protein>
<dbReference type="Proteomes" id="UP000229362">
    <property type="component" value="Unassembled WGS sequence"/>
</dbReference>
<dbReference type="InterPro" id="IPR029044">
    <property type="entry name" value="Nucleotide-diphossugar_trans"/>
</dbReference>
<feature type="non-terminal residue" evidence="4">
    <location>
        <position position="69"/>
    </location>
</feature>
<name>A0A2M6W0E7_9BACT</name>
<gene>
    <name evidence="4" type="ORF">COU33_04160</name>
</gene>
<evidence type="ECO:0000313" key="5">
    <source>
        <dbReference type="Proteomes" id="UP000229362"/>
    </source>
</evidence>
<evidence type="ECO:0000259" key="3">
    <source>
        <dbReference type="Pfam" id="PF12804"/>
    </source>
</evidence>
<accession>A0A2M6W0E7</accession>
<keyword evidence="2" id="KW-0548">Nucleotidyltransferase</keyword>
<dbReference type="InterPro" id="IPR025877">
    <property type="entry name" value="MobA-like_NTP_Trfase"/>
</dbReference>
<sequence>MNAIILCGGLSTRLGNITKTIPKILLTIGTHTVLDLQLLALQRTGVTSVVLAAGHLAKELRNTVGDERL</sequence>
<dbReference type="PANTHER" id="PTHR43584:SF8">
    <property type="entry name" value="N-ACETYLMURAMATE ALPHA-1-PHOSPHATE URIDYLYLTRANSFERASE"/>
    <property type="match status" value="1"/>
</dbReference>
<dbReference type="GO" id="GO:0016779">
    <property type="term" value="F:nucleotidyltransferase activity"/>
    <property type="evidence" value="ECO:0007669"/>
    <property type="project" value="UniProtKB-KW"/>
</dbReference>
<dbReference type="InterPro" id="IPR050065">
    <property type="entry name" value="GlmU-like"/>
</dbReference>
<evidence type="ECO:0000256" key="2">
    <source>
        <dbReference type="ARBA" id="ARBA00022695"/>
    </source>
</evidence>
<proteinExistence type="predicted"/>
<reference evidence="5" key="1">
    <citation type="submission" date="2017-09" db="EMBL/GenBank/DDBJ databases">
        <title>Depth-based differentiation of microbial function through sediment-hosted aquifers and enrichment of novel symbionts in the deep terrestrial subsurface.</title>
        <authorList>
            <person name="Probst A.J."/>
            <person name="Ladd B."/>
            <person name="Jarett J.K."/>
            <person name="Geller-Mcgrath D.E."/>
            <person name="Sieber C.M.K."/>
            <person name="Emerson J.B."/>
            <person name="Anantharaman K."/>
            <person name="Thomas B.C."/>
            <person name="Malmstrom R."/>
            <person name="Stieglmeier M."/>
            <person name="Klingl A."/>
            <person name="Woyke T."/>
            <person name="Ryan C.M."/>
            <person name="Banfield J.F."/>
        </authorList>
    </citation>
    <scope>NUCLEOTIDE SEQUENCE [LARGE SCALE GENOMIC DNA]</scope>
</reference>
<feature type="domain" description="MobA-like NTP transferase" evidence="3">
    <location>
        <begin position="3"/>
        <end position="61"/>
    </location>
</feature>
<keyword evidence="1" id="KW-0808">Transferase</keyword>